<dbReference type="NCBIfam" id="NF001159">
    <property type="entry name" value="PRK00150.1-3"/>
    <property type="match status" value="1"/>
</dbReference>
<dbReference type="SUPFAM" id="SSF56420">
    <property type="entry name" value="Peptide deformylase"/>
    <property type="match status" value="1"/>
</dbReference>
<evidence type="ECO:0000256" key="3">
    <source>
        <dbReference type="ARBA" id="ARBA00022801"/>
    </source>
</evidence>
<dbReference type="Proteomes" id="UP001308005">
    <property type="component" value="Unassembled WGS sequence"/>
</dbReference>
<dbReference type="PRINTS" id="PR01576">
    <property type="entry name" value="PDEFORMYLASE"/>
</dbReference>
<dbReference type="NCBIfam" id="TIGR00079">
    <property type="entry name" value="pept_deformyl"/>
    <property type="match status" value="1"/>
</dbReference>
<dbReference type="GO" id="GO:0042586">
    <property type="term" value="F:peptide deformylase activity"/>
    <property type="evidence" value="ECO:0007669"/>
    <property type="project" value="UniProtKB-EC"/>
</dbReference>
<dbReference type="Gene3D" id="3.90.45.10">
    <property type="entry name" value="Peptide deformylase"/>
    <property type="match status" value="1"/>
</dbReference>
<reference evidence="8" key="1">
    <citation type="submission" date="2023-07" db="EMBL/GenBank/DDBJ databases">
        <title>The carbon used by Thiothrix.</title>
        <authorList>
            <person name="Chen L."/>
        </authorList>
    </citation>
    <scope>NUCLEOTIDE SEQUENCE [LARGE SCALE GENOMIC DNA]</scope>
</reference>
<comment type="catalytic activity">
    <reaction evidence="6">
        <text>N-terminal N-formyl-L-methionyl-[peptide] + H2O = N-terminal L-methionyl-[peptide] + formate</text>
        <dbReference type="Rhea" id="RHEA:24420"/>
        <dbReference type="Rhea" id="RHEA-COMP:10639"/>
        <dbReference type="Rhea" id="RHEA-COMP:10640"/>
        <dbReference type="ChEBI" id="CHEBI:15377"/>
        <dbReference type="ChEBI" id="CHEBI:15740"/>
        <dbReference type="ChEBI" id="CHEBI:49298"/>
        <dbReference type="ChEBI" id="CHEBI:64731"/>
        <dbReference type="EC" id="3.5.1.88"/>
    </reaction>
</comment>
<keyword evidence="2 6" id="KW-0479">Metal-binding</keyword>
<dbReference type="HAMAP" id="MF_00163">
    <property type="entry name" value="Pep_deformylase"/>
    <property type="match status" value="1"/>
</dbReference>
<evidence type="ECO:0000256" key="1">
    <source>
        <dbReference type="ARBA" id="ARBA00010759"/>
    </source>
</evidence>
<organism evidence="7 8">
    <name type="scientific">Candidatus Thiothrix phosphatis</name>
    <dbReference type="NCBI Taxonomy" id="3112415"/>
    <lineage>
        <taxon>Bacteria</taxon>
        <taxon>Pseudomonadati</taxon>
        <taxon>Pseudomonadota</taxon>
        <taxon>Gammaproteobacteria</taxon>
        <taxon>Thiotrichales</taxon>
        <taxon>Thiotrichaceae</taxon>
        <taxon>Thiothrix</taxon>
    </lineage>
</organism>
<dbReference type="EMBL" id="JAYMYJ010000017">
    <property type="protein sequence ID" value="MEB4589768.1"/>
    <property type="molecule type" value="Genomic_DNA"/>
</dbReference>
<dbReference type="Pfam" id="PF01327">
    <property type="entry name" value="Pep_deformylase"/>
    <property type="match status" value="1"/>
</dbReference>
<dbReference type="PANTHER" id="PTHR10458:SF21">
    <property type="entry name" value="PEPTIDE DEFORMYLASE"/>
    <property type="match status" value="1"/>
</dbReference>
<proteinExistence type="inferred from homology"/>
<gene>
    <name evidence="6 7" type="primary">def</name>
    <name evidence="7" type="ORF">VSS37_02125</name>
</gene>
<name>A0ABU6CSH0_9GAMM</name>
<dbReference type="RefSeq" id="WP_324692967.1">
    <property type="nucleotide sequence ID" value="NZ_JAYMYJ010000017.1"/>
</dbReference>
<dbReference type="InterPro" id="IPR036821">
    <property type="entry name" value="Peptide_deformylase_sf"/>
</dbReference>
<keyword evidence="4 6" id="KW-0648">Protein biosynthesis</keyword>
<sequence length="170" mass="18868">MTETRLLPIAQRGEPILQQRAQEVTGLHEPALQQLIDAMQATMLVANGVGIAAPQVFVSKRVIIVASRPNPRYPDAPSMQPLAMVNPEILWRSTATCLSEEGCLSVPDVRAPVERAERILVRYLTRTGETQEAQYSGFIARIIQHECDHLDGVLFVERVTADNTQEPARD</sequence>
<evidence type="ECO:0000256" key="5">
    <source>
        <dbReference type="ARBA" id="ARBA00023004"/>
    </source>
</evidence>
<accession>A0ABU6CSH0</accession>
<reference evidence="7 8" key="2">
    <citation type="submission" date="2024-01" db="EMBL/GenBank/DDBJ databases">
        <authorList>
            <person name="Xie X."/>
        </authorList>
    </citation>
    <scope>NUCLEOTIDE SEQUENCE [LARGE SCALE GENOMIC DNA]</scope>
    <source>
        <strain evidence="7">SCUT-1</strain>
    </source>
</reference>
<keyword evidence="5 6" id="KW-0408">Iron</keyword>
<dbReference type="CDD" id="cd00487">
    <property type="entry name" value="Pep_deformylase"/>
    <property type="match status" value="1"/>
</dbReference>
<evidence type="ECO:0000256" key="4">
    <source>
        <dbReference type="ARBA" id="ARBA00022917"/>
    </source>
</evidence>
<comment type="caution">
    <text evidence="7">The sequence shown here is derived from an EMBL/GenBank/DDBJ whole genome shotgun (WGS) entry which is preliminary data.</text>
</comment>
<feature type="binding site" evidence="6">
    <location>
        <position position="145"/>
    </location>
    <ligand>
        <name>Fe cation</name>
        <dbReference type="ChEBI" id="CHEBI:24875"/>
    </ligand>
</feature>
<keyword evidence="8" id="KW-1185">Reference proteome</keyword>
<dbReference type="PIRSF" id="PIRSF004749">
    <property type="entry name" value="Pep_def"/>
    <property type="match status" value="1"/>
</dbReference>
<comment type="function">
    <text evidence="6">Removes the formyl group from the N-terminal Met of newly synthesized proteins. Requires at least a dipeptide for an efficient rate of reaction. N-terminal L-methionine is a prerequisite for activity but the enzyme has broad specificity at other positions.</text>
</comment>
<feature type="binding site" evidence="6">
    <location>
        <position position="103"/>
    </location>
    <ligand>
        <name>Fe cation</name>
        <dbReference type="ChEBI" id="CHEBI:24875"/>
    </ligand>
</feature>
<feature type="active site" evidence="6">
    <location>
        <position position="146"/>
    </location>
</feature>
<evidence type="ECO:0000256" key="6">
    <source>
        <dbReference type="HAMAP-Rule" id="MF_00163"/>
    </source>
</evidence>
<feature type="binding site" evidence="6">
    <location>
        <position position="149"/>
    </location>
    <ligand>
        <name>Fe cation</name>
        <dbReference type="ChEBI" id="CHEBI:24875"/>
    </ligand>
</feature>
<comment type="cofactor">
    <cofactor evidence="6">
        <name>Fe(2+)</name>
        <dbReference type="ChEBI" id="CHEBI:29033"/>
    </cofactor>
    <text evidence="6">Binds 1 Fe(2+) ion.</text>
</comment>
<evidence type="ECO:0000313" key="7">
    <source>
        <dbReference type="EMBL" id="MEB4589768.1"/>
    </source>
</evidence>
<evidence type="ECO:0000313" key="8">
    <source>
        <dbReference type="Proteomes" id="UP001308005"/>
    </source>
</evidence>
<keyword evidence="3 6" id="KW-0378">Hydrolase</keyword>
<comment type="similarity">
    <text evidence="1 6">Belongs to the polypeptide deformylase family.</text>
</comment>
<dbReference type="PANTHER" id="PTHR10458">
    <property type="entry name" value="PEPTIDE DEFORMYLASE"/>
    <property type="match status" value="1"/>
</dbReference>
<protein>
    <recommendedName>
        <fullName evidence="6">Peptide deformylase</fullName>
        <shortName evidence="6">PDF</shortName>
        <ecNumber evidence="6">3.5.1.88</ecNumber>
    </recommendedName>
    <alternativeName>
        <fullName evidence="6">Polypeptide deformylase</fullName>
    </alternativeName>
</protein>
<evidence type="ECO:0000256" key="2">
    <source>
        <dbReference type="ARBA" id="ARBA00022723"/>
    </source>
</evidence>
<dbReference type="EC" id="3.5.1.88" evidence="6"/>
<dbReference type="InterPro" id="IPR023635">
    <property type="entry name" value="Peptide_deformylase"/>
</dbReference>